<evidence type="ECO:0000313" key="2">
    <source>
        <dbReference type="Proteomes" id="UP001480595"/>
    </source>
</evidence>
<comment type="caution">
    <text evidence="1">The sequence shown here is derived from an EMBL/GenBank/DDBJ whole genome shotgun (WGS) entry which is preliminary data.</text>
</comment>
<dbReference type="RefSeq" id="XP_066717988.1">
    <property type="nucleotide sequence ID" value="XM_066855821.1"/>
</dbReference>
<name>A0ABR1VQI4_9PEZI</name>
<sequence>MAGTRLQTLEQLLDTYVEIGEVIPGLRQYETLFQEAPAVLEVLEKYFCDILEFHRNAMDVFARPGWRICFDSTWKTFKSRFNPILESLKRHRALLLDERLNAAVLGIRNGRDGTLQFLKTTSDQSSTNFKGLEDKIDDVYTKLSDQVYGLIQSSDKVGEALQRELSFQEMSSMLAKLDISHCRADQQAALNPAMESPVLGSSKAPPF</sequence>
<keyword evidence="2" id="KW-1185">Reference proteome</keyword>
<dbReference type="GeneID" id="92088884"/>
<accession>A0ABR1VQI4</accession>
<dbReference type="Proteomes" id="UP001480595">
    <property type="component" value="Unassembled WGS sequence"/>
</dbReference>
<organism evidence="1 2">
    <name type="scientific">Apiospora phragmitis</name>
    <dbReference type="NCBI Taxonomy" id="2905665"/>
    <lineage>
        <taxon>Eukaryota</taxon>
        <taxon>Fungi</taxon>
        <taxon>Dikarya</taxon>
        <taxon>Ascomycota</taxon>
        <taxon>Pezizomycotina</taxon>
        <taxon>Sordariomycetes</taxon>
        <taxon>Xylariomycetidae</taxon>
        <taxon>Amphisphaeriales</taxon>
        <taxon>Apiosporaceae</taxon>
        <taxon>Apiospora</taxon>
    </lineage>
</organism>
<protein>
    <submittedName>
        <fullName evidence="1">Uncharacterized protein</fullName>
    </submittedName>
</protein>
<proteinExistence type="predicted"/>
<dbReference type="EMBL" id="JAQQWL010000005">
    <property type="protein sequence ID" value="KAK8073513.1"/>
    <property type="molecule type" value="Genomic_DNA"/>
</dbReference>
<reference evidence="1 2" key="1">
    <citation type="submission" date="2023-01" db="EMBL/GenBank/DDBJ databases">
        <title>Analysis of 21 Apiospora genomes using comparative genomics revels a genus with tremendous synthesis potential of carbohydrate active enzymes and secondary metabolites.</title>
        <authorList>
            <person name="Sorensen T."/>
        </authorList>
    </citation>
    <scope>NUCLEOTIDE SEQUENCE [LARGE SCALE GENOMIC DNA]</scope>
    <source>
        <strain evidence="1 2">CBS 135458</strain>
    </source>
</reference>
<evidence type="ECO:0000313" key="1">
    <source>
        <dbReference type="EMBL" id="KAK8073513.1"/>
    </source>
</evidence>
<gene>
    <name evidence="1" type="ORF">PG994_004412</name>
</gene>